<evidence type="ECO:0000313" key="1">
    <source>
        <dbReference type="EMBL" id="MFD1777686.1"/>
    </source>
</evidence>
<dbReference type="RefSeq" id="WP_388035216.1">
    <property type="nucleotide sequence ID" value="NZ_JBHUEK010000007.1"/>
</dbReference>
<sequence>MKISKQELVQKLESNNGYGFVELNGVLHEIRLLAGNQIAFSGACWRWEQTEMPSSNGDYNVVTDVLIEGEPVIPRFPTQDSYEFYETVTDFS</sequence>
<name>A0ABW4MJM9_9BACI</name>
<evidence type="ECO:0000313" key="2">
    <source>
        <dbReference type="Proteomes" id="UP001597227"/>
    </source>
</evidence>
<accession>A0ABW4MJM9</accession>
<keyword evidence="2" id="KW-1185">Reference proteome</keyword>
<dbReference type="Proteomes" id="UP001597227">
    <property type="component" value="Unassembled WGS sequence"/>
</dbReference>
<protein>
    <submittedName>
        <fullName evidence="1">Uncharacterized protein</fullName>
    </submittedName>
</protein>
<dbReference type="EMBL" id="JBHUEK010000007">
    <property type="protein sequence ID" value="MFD1777686.1"/>
    <property type="molecule type" value="Genomic_DNA"/>
</dbReference>
<comment type="caution">
    <text evidence="1">The sequence shown here is derived from an EMBL/GenBank/DDBJ whole genome shotgun (WGS) entry which is preliminary data.</text>
</comment>
<gene>
    <name evidence="1" type="ORF">ACFSFW_03330</name>
</gene>
<organism evidence="1 2">
    <name type="scientific">Fredinandcohnia salidurans</name>
    <dbReference type="NCBI Taxonomy" id="2595041"/>
    <lineage>
        <taxon>Bacteria</taxon>
        <taxon>Bacillati</taxon>
        <taxon>Bacillota</taxon>
        <taxon>Bacilli</taxon>
        <taxon>Bacillales</taxon>
        <taxon>Bacillaceae</taxon>
        <taxon>Fredinandcohnia</taxon>
    </lineage>
</organism>
<reference evidence="2" key="1">
    <citation type="journal article" date="2019" name="Int. J. Syst. Evol. Microbiol.">
        <title>The Global Catalogue of Microorganisms (GCM) 10K type strain sequencing project: providing services to taxonomists for standard genome sequencing and annotation.</title>
        <authorList>
            <consortium name="The Broad Institute Genomics Platform"/>
            <consortium name="The Broad Institute Genome Sequencing Center for Infectious Disease"/>
            <person name="Wu L."/>
            <person name="Ma J."/>
        </authorList>
    </citation>
    <scope>NUCLEOTIDE SEQUENCE [LARGE SCALE GENOMIC DNA]</scope>
    <source>
        <strain evidence="2">CCUG 15531</strain>
    </source>
</reference>
<proteinExistence type="predicted"/>